<evidence type="ECO:0000256" key="1">
    <source>
        <dbReference type="SAM" id="Phobius"/>
    </source>
</evidence>
<protein>
    <submittedName>
        <fullName evidence="2">Uncharacterized protein</fullName>
    </submittedName>
</protein>
<evidence type="ECO:0000313" key="3">
    <source>
        <dbReference type="Proteomes" id="UP000706891"/>
    </source>
</evidence>
<feature type="transmembrane region" description="Helical" evidence="1">
    <location>
        <begin position="157"/>
        <end position="177"/>
    </location>
</feature>
<dbReference type="Proteomes" id="UP000706891">
    <property type="component" value="Unassembled WGS sequence"/>
</dbReference>
<name>A0A938WTA8_9BACT</name>
<proteinExistence type="predicted"/>
<feature type="transmembrane region" description="Helical" evidence="1">
    <location>
        <begin position="127"/>
        <end position="145"/>
    </location>
</feature>
<keyword evidence="3" id="KW-1185">Reference proteome</keyword>
<comment type="caution">
    <text evidence="2">The sequence shown here is derived from an EMBL/GenBank/DDBJ whole genome shotgun (WGS) entry which is preliminary data.</text>
</comment>
<feature type="transmembrane region" description="Helical" evidence="1">
    <location>
        <begin position="77"/>
        <end position="98"/>
    </location>
</feature>
<sequence length="201" mass="22646">METRIEADVIEMMKSQMAVLKHKLESQSILNERLIRRVMHARMQWVRKVVAVNVCMCVLVIAFVYVMMARYGWSPAFFWVTVALFVAVAAASIWVNVYGHVDLLEGNLVEAGRALVRMKRLRTQGRLVKLPLGLAWACWYAIEAMDFAEAVGLERGRMLLIICLAGAVGLIIGLVVFNKLQRANDDIIAQIDELTGSKDRP</sequence>
<gene>
    <name evidence="2" type="ORF">H6A34_08090</name>
</gene>
<keyword evidence="1" id="KW-1133">Transmembrane helix</keyword>
<organism evidence="2 3">
    <name type="scientific">Marseilla massiliensis</name>
    <dbReference type="NCBI Taxonomy" id="1841864"/>
    <lineage>
        <taxon>Bacteria</taxon>
        <taxon>Pseudomonadati</taxon>
        <taxon>Bacteroidota</taxon>
        <taxon>Bacteroidia</taxon>
        <taxon>Bacteroidales</taxon>
        <taxon>Prevotellaceae</taxon>
        <taxon>Marseilla</taxon>
    </lineage>
</organism>
<evidence type="ECO:0000313" key="2">
    <source>
        <dbReference type="EMBL" id="MBM6673833.1"/>
    </source>
</evidence>
<keyword evidence="1" id="KW-0472">Membrane</keyword>
<dbReference type="RefSeq" id="WP_205104774.1">
    <property type="nucleotide sequence ID" value="NZ_JACJJG010000038.1"/>
</dbReference>
<keyword evidence="1" id="KW-0812">Transmembrane</keyword>
<dbReference type="AlphaFoldDB" id="A0A938WTA8"/>
<reference evidence="2" key="1">
    <citation type="submission" date="2020-08" db="EMBL/GenBank/DDBJ databases">
        <authorList>
            <person name="Cejkova D."/>
            <person name="Kubasova T."/>
            <person name="Jahodarova E."/>
            <person name="Rychlik I."/>
        </authorList>
    </citation>
    <scope>NUCLEOTIDE SEQUENCE</scope>
    <source>
        <strain evidence="2">An824</strain>
    </source>
</reference>
<feature type="transmembrane region" description="Helical" evidence="1">
    <location>
        <begin position="49"/>
        <end position="71"/>
    </location>
</feature>
<reference evidence="2" key="2">
    <citation type="journal article" date="2021" name="Sci. Rep.">
        <title>The distribution of antibiotic resistance genes in chicken gut microbiota commensals.</title>
        <authorList>
            <person name="Juricova H."/>
            <person name="Matiasovicova J."/>
            <person name="Kubasova T."/>
            <person name="Cejkova D."/>
            <person name="Rychlik I."/>
        </authorList>
    </citation>
    <scope>NUCLEOTIDE SEQUENCE</scope>
    <source>
        <strain evidence="2">An824</strain>
    </source>
</reference>
<dbReference type="EMBL" id="JACJJG010000038">
    <property type="protein sequence ID" value="MBM6673833.1"/>
    <property type="molecule type" value="Genomic_DNA"/>
</dbReference>
<accession>A0A938WTA8</accession>